<reference evidence="1 2" key="1">
    <citation type="journal article" date="2015" name="Genome Announc.">
        <title>Complete Genome Sequence of Clavibacter michiganensis subsp. insidiosus R1-1 Using PacBio Single-Molecule Real-Time Technology.</title>
        <authorList>
            <person name="Lu Y."/>
            <person name="Samac D.A."/>
            <person name="Glazebrook J."/>
            <person name="Ishimaru C.A."/>
        </authorList>
    </citation>
    <scope>NUCLEOTIDE SEQUENCE [LARGE SCALE GENOMIC DNA]</scope>
    <source>
        <strain evidence="1 2">R1-1</strain>
    </source>
</reference>
<name>A0A0D5CI88_9MICO</name>
<dbReference type="EMBL" id="CP011043">
    <property type="protein sequence ID" value="AJW79004.1"/>
    <property type="molecule type" value="Genomic_DNA"/>
</dbReference>
<protein>
    <submittedName>
        <fullName evidence="1">Uncharacterized protein</fullName>
    </submittedName>
</protein>
<organism evidence="1 2">
    <name type="scientific">Clavibacter michiganensis subsp. insidiosus</name>
    <dbReference type="NCBI Taxonomy" id="33014"/>
    <lineage>
        <taxon>Bacteria</taxon>
        <taxon>Bacillati</taxon>
        <taxon>Actinomycetota</taxon>
        <taxon>Actinomycetes</taxon>
        <taxon>Micrococcales</taxon>
        <taxon>Microbacteriaceae</taxon>
        <taxon>Clavibacter</taxon>
    </lineage>
</organism>
<accession>A0A0D5CI88</accession>
<gene>
    <name evidence="1" type="ORF">VO01_07555</name>
</gene>
<dbReference type="KEGG" id="cmh:VO01_07555"/>
<dbReference type="AlphaFoldDB" id="A0A0D5CI88"/>
<proteinExistence type="predicted"/>
<evidence type="ECO:0000313" key="2">
    <source>
        <dbReference type="Proteomes" id="UP000032604"/>
    </source>
</evidence>
<dbReference type="HOGENOM" id="CLU_2258765_0_0_11"/>
<dbReference type="Proteomes" id="UP000032604">
    <property type="component" value="Chromosome"/>
</dbReference>
<evidence type="ECO:0000313" key="1">
    <source>
        <dbReference type="EMBL" id="AJW79004.1"/>
    </source>
</evidence>
<sequence>MGQGVYAGWIMNLAYADEAADQLDHYDERDTLLADAFDRVIGELETAPPNGAVRLRQTYLKPPGAYAVAVMVPGRPQRYMLLWEFEEPNTAFIKYAGRGLAAL</sequence>
<dbReference type="PATRIC" id="fig|33014.5.peg.1571"/>